<gene>
    <name evidence="1" type="ORF">F3Y22_tig00113124pilonHSYRG00238</name>
</gene>
<dbReference type="AlphaFoldDB" id="A0A6A2WQ47"/>
<accession>A0A6A2WQ47</accession>
<evidence type="ECO:0000313" key="1">
    <source>
        <dbReference type="EMBL" id="KAE8662863.1"/>
    </source>
</evidence>
<reference evidence="1" key="1">
    <citation type="submission" date="2019-09" db="EMBL/GenBank/DDBJ databases">
        <title>Draft genome information of white flower Hibiscus syriacus.</title>
        <authorList>
            <person name="Kim Y.-M."/>
        </authorList>
    </citation>
    <scope>NUCLEOTIDE SEQUENCE [LARGE SCALE GENOMIC DNA]</scope>
    <source>
        <strain evidence="1">YM2019G1</strain>
    </source>
</reference>
<name>A0A6A2WQ47_HIBSY</name>
<evidence type="ECO:0000313" key="2">
    <source>
        <dbReference type="Proteomes" id="UP000436088"/>
    </source>
</evidence>
<organism evidence="1 2">
    <name type="scientific">Hibiscus syriacus</name>
    <name type="common">Rose of Sharon</name>
    <dbReference type="NCBI Taxonomy" id="106335"/>
    <lineage>
        <taxon>Eukaryota</taxon>
        <taxon>Viridiplantae</taxon>
        <taxon>Streptophyta</taxon>
        <taxon>Embryophyta</taxon>
        <taxon>Tracheophyta</taxon>
        <taxon>Spermatophyta</taxon>
        <taxon>Magnoliopsida</taxon>
        <taxon>eudicotyledons</taxon>
        <taxon>Gunneridae</taxon>
        <taxon>Pentapetalae</taxon>
        <taxon>rosids</taxon>
        <taxon>malvids</taxon>
        <taxon>Malvales</taxon>
        <taxon>Malvaceae</taxon>
        <taxon>Malvoideae</taxon>
        <taxon>Hibiscus</taxon>
    </lineage>
</organism>
<protein>
    <submittedName>
        <fullName evidence="1">Uncharacterized protein</fullName>
    </submittedName>
</protein>
<keyword evidence="2" id="KW-1185">Reference proteome</keyword>
<dbReference type="PANTHER" id="PTHR34724:SF2">
    <property type="entry name" value="OS12G0596101 PROTEIN"/>
    <property type="match status" value="1"/>
</dbReference>
<dbReference type="EMBL" id="VEPZ02001693">
    <property type="protein sequence ID" value="KAE8662863.1"/>
    <property type="molecule type" value="Genomic_DNA"/>
</dbReference>
<sequence>MCYRVDCNKCGKYSWDGCGKHLSKLYASIDEGKRCMCRPWPGVITTTIPSANNAANTNQAPAATQAPSI</sequence>
<dbReference type="PANTHER" id="PTHR34724">
    <property type="entry name" value="OS12G0596101 PROTEIN"/>
    <property type="match status" value="1"/>
</dbReference>
<comment type="caution">
    <text evidence="1">The sequence shown here is derived from an EMBL/GenBank/DDBJ whole genome shotgun (WGS) entry which is preliminary data.</text>
</comment>
<proteinExistence type="predicted"/>
<dbReference type="Proteomes" id="UP000436088">
    <property type="component" value="Unassembled WGS sequence"/>
</dbReference>